<dbReference type="VEuPathDB" id="FungiDB:RhiirFUN_005486"/>
<evidence type="ECO:0000313" key="1">
    <source>
        <dbReference type="EMBL" id="ESA14662.1"/>
    </source>
</evidence>
<accession>U9U4Q2</accession>
<dbReference type="AlphaFoldDB" id="U9U4Q2"/>
<proteinExistence type="predicted"/>
<name>U9U4Q2_RHIID</name>
<gene>
    <name evidence="1" type="ORF">GLOINDRAFT_169567</name>
</gene>
<dbReference type="HOGENOM" id="CLU_2122340_0_0_1"/>
<reference evidence="1" key="1">
    <citation type="submission" date="2013-07" db="EMBL/GenBank/DDBJ databases">
        <title>The genome of an arbuscular mycorrhizal fungus provides insights into the evolution of the oldest plant symbiosis.</title>
        <authorList>
            <consortium name="DOE Joint Genome Institute"/>
            <person name="Tisserant E."/>
            <person name="Malbreil M."/>
            <person name="Kuo A."/>
            <person name="Kohler A."/>
            <person name="Symeonidi A."/>
            <person name="Balestrini R."/>
            <person name="Charron P."/>
            <person name="Duensing N."/>
            <person name="Frei-dit-Frey N."/>
            <person name="Gianinazzi-Pearson V."/>
            <person name="Gilbert B."/>
            <person name="Handa Y."/>
            <person name="Hijri M."/>
            <person name="Kaul R."/>
            <person name="Kawaguchi M."/>
            <person name="Krajinski F."/>
            <person name="Lammers P."/>
            <person name="Lapierre D."/>
            <person name="Masclaux F.G."/>
            <person name="Murat C."/>
            <person name="Morin E."/>
            <person name="Ndikumana S."/>
            <person name="Pagni M."/>
            <person name="Petitpierre D."/>
            <person name="Requena N."/>
            <person name="Rosikiewicz P."/>
            <person name="Riley R."/>
            <person name="Saito K."/>
            <person name="San Clemente H."/>
            <person name="Shapiro H."/>
            <person name="van Tuinen D."/>
            <person name="Becard G."/>
            <person name="Bonfante P."/>
            <person name="Paszkowski U."/>
            <person name="Shachar-Hill Y."/>
            <person name="Young J.P."/>
            <person name="Sanders I.R."/>
            <person name="Henrissat B."/>
            <person name="Rensing S.A."/>
            <person name="Grigoriev I.V."/>
            <person name="Corradi N."/>
            <person name="Roux C."/>
            <person name="Martin F."/>
        </authorList>
    </citation>
    <scope>NUCLEOTIDE SEQUENCE</scope>
    <source>
        <strain evidence="1">DAOM 197198</strain>
    </source>
</reference>
<dbReference type="EMBL" id="KI282696">
    <property type="protein sequence ID" value="ESA14662.1"/>
    <property type="molecule type" value="Genomic_DNA"/>
</dbReference>
<protein>
    <submittedName>
        <fullName evidence="1">Uncharacterized protein</fullName>
    </submittedName>
</protein>
<sequence length="114" mass="12751">MPPLPVSAVALPGTFISAILERNRENDFTDSAKDKQNTLLATSSADKETAFSCIQQIDLKIQSVKTEILQIILDRQDAFIKLYNNSISLRDKIDTLFMELDIVSRGVNHSEVII</sequence>
<organism evidence="1">
    <name type="scientific">Rhizophagus irregularis (strain DAOM 181602 / DAOM 197198 / MUCL 43194)</name>
    <name type="common">Arbuscular mycorrhizal fungus</name>
    <name type="synonym">Glomus intraradices</name>
    <dbReference type="NCBI Taxonomy" id="747089"/>
    <lineage>
        <taxon>Eukaryota</taxon>
        <taxon>Fungi</taxon>
        <taxon>Fungi incertae sedis</taxon>
        <taxon>Mucoromycota</taxon>
        <taxon>Glomeromycotina</taxon>
        <taxon>Glomeromycetes</taxon>
        <taxon>Glomerales</taxon>
        <taxon>Glomeraceae</taxon>
        <taxon>Rhizophagus</taxon>
    </lineage>
</organism>